<dbReference type="InterPro" id="IPR016177">
    <property type="entry name" value="DNA-bd_dom_sf"/>
</dbReference>
<evidence type="ECO:0000256" key="2">
    <source>
        <dbReference type="ARBA" id="ARBA00023125"/>
    </source>
</evidence>
<dbReference type="InterPro" id="IPR036955">
    <property type="entry name" value="AP2/ERF_dom_sf"/>
</dbReference>
<evidence type="ECO:0000313" key="6">
    <source>
        <dbReference type="Proteomes" id="UP000464001"/>
    </source>
</evidence>
<accession>A0A6B9WLW7</accession>
<name>A0A6B9WLW7_9CAUD</name>
<dbReference type="SUPFAM" id="SSF54171">
    <property type="entry name" value="DNA-binding domain"/>
    <property type="match status" value="1"/>
</dbReference>
<sequence length="167" mass="19380">MVRRTLTLQDYKDNFIYDPDKGVFYNKYDRNRQAKAGQIAGGADAYGYKVLKFKDVVIKIHHLVWWFEHGYKPTKMIDHIDGNRSNNHISNLRETDKYGNAQNRVKQTTNKSGYKGVHYFKDCNKWRAAITCRGKRTSLGLFDTPEEAHKAYCEAAIKLHGEFAKLS</sequence>
<dbReference type="EMBL" id="MN850564">
    <property type="protein sequence ID" value="QHR64738.1"/>
    <property type="molecule type" value="Genomic_DNA"/>
</dbReference>
<dbReference type="InterPro" id="IPR001471">
    <property type="entry name" value="AP2/ERF_dom"/>
</dbReference>
<evidence type="ECO:0000313" key="5">
    <source>
        <dbReference type="EMBL" id="QHR64738.1"/>
    </source>
</evidence>
<evidence type="ECO:0000256" key="1">
    <source>
        <dbReference type="ARBA" id="ARBA00023015"/>
    </source>
</evidence>
<dbReference type="InterPro" id="IPR044925">
    <property type="entry name" value="His-Me_finger_sf"/>
</dbReference>
<keyword evidence="3" id="KW-0804">Transcription</keyword>
<dbReference type="GO" id="GO:0004519">
    <property type="term" value="F:endonuclease activity"/>
    <property type="evidence" value="ECO:0007669"/>
    <property type="project" value="UniProtKB-KW"/>
</dbReference>
<dbReference type="Pfam" id="PF13392">
    <property type="entry name" value="HNH_3"/>
    <property type="match status" value="1"/>
</dbReference>
<dbReference type="PROSITE" id="PS51032">
    <property type="entry name" value="AP2_ERF"/>
    <property type="match status" value="1"/>
</dbReference>
<dbReference type="Pfam" id="PF00847">
    <property type="entry name" value="AP2"/>
    <property type="match status" value="1"/>
</dbReference>
<proteinExistence type="predicted"/>
<keyword evidence="5" id="KW-0378">Hydrolase</keyword>
<keyword evidence="6" id="KW-1185">Reference proteome</keyword>
<keyword evidence="2" id="KW-0238">DNA-binding</keyword>
<organism evidence="5 6">
    <name type="scientific">Escherichia phage humlepung</name>
    <dbReference type="NCBI Taxonomy" id="2696405"/>
    <lineage>
        <taxon>Viruses</taxon>
        <taxon>Duplodnaviria</taxon>
        <taxon>Heunggongvirae</taxon>
        <taxon>Uroviricota</taxon>
        <taxon>Caudoviricetes</taxon>
        <taxon>Andersonviridae</taxon>
        <taxon>Ounavirinae</taxon>
        <taxon>Felixounavirus</taxon>
        <taxon>Felixounavirus humlepung</taxon>
    </lineage>
</organism>
<dbReference type="SMART" id="SM00380">
    <property type="entry name" value="AP2"/>
    <property type="match status" value="1"/>
</dbReference>
<evidence type="ECO:0000256" key="3">
    <source>
        <dbReference type="ARBA" id="ARBA00023163"/>
    </source>
</evidence>
<keyword evidence="5" id="KW-0255">Endonuclease</keyword>
<dbReference type="SUPFAM" id="SSF54060">
    <property type="entry name" value="His-Me finger endonucleases"/>
    <property type="match status" value="1"/>
</dbReference>
<dbReference type="Gene3D" id="3.90.75.20">
    <property type="match status" value="1"/>
</dbReference>
<dbReference type="Proteomes" id="UP000464001">
    <property type="component" value="Segment"/>
</dbReference>
<dbReference type="Gene3D" id="3.30.730.10">
    <property type="entry name" value="AP2/ERF domain"/>
    <property type="match status" value="1"/>
</dbReference>
<dbReference type="GO" id="GO:0003700">
    <property type="term" value="F:DNA-binding transcription factor activity"/>
    <property type="evidence" value="ECO:0007669"/>
    <property type="project" value="InterPro"/>
</dbReference>
<dbReference type="GO" id="GO:0003677">
    <property type="term" value="F:DNA binding"/>
    <property type="evidence" value="ECO:0007669"/>
    <property type="project" value="UniProtKB-KW"/>
</dbReference>
<keyword evidence="5" id="KW-0540">Nuclease</keyword>
<gene>
    <name evidence="5" type="ORF">humlepung_63</name>
</gene>
<reference evidence="6" key="1">
    <citation type="submission" date="2019-12" db="EMBL/GenBank/DDBJ databases">
        <authorList>
            <person name="Olsen N.S."/>
            <person name="Junco L.M.F."/>
            <person name="Kot W."/>
            <person name="Hansen L.H."/>
        </authorList>
    </citation>
    <scope>NUCLEOTIDE SEQUENCE [LARGE SCALE GENOMIC DNA]</scope>
</reference>
<feature type="domain" description="AP2/ERF" evidence="4">
    <location>
        <begin position="113"/>
        <end position="167"/>
    </location>
</feature>
<evidence type="ECO:0000259" key="4">
    <source>
        <dbReference type="PROSITE" id="PS51032"/>
    </source>
</evidence>
<protein>
    <submittedName>
        <fullName evidence="5">Homing endonuclease</fullName>
    </submittedName>
</protein>
<keyword evidence="1" id="KW-0805">Transcription regulation</keyword>
<dbReference type="InterPro" id="IPR003615">
    <property type="entry name" value="HNH_nuc"/>
</dbReference>